<evidence type="ECO:0000256" key="7">
    <source>
        <dbReference type="ARBA" id="ARBA00022728"/>
    </source>
</evidence>
<feature type="domain" description="U-box" evidence="17">
    <location>
        <begin position="1"/>
        <end position="70"/>
    </location>
</feature>
<dbReference type="SMART" id="SM00504">
    <property type="entry name" value="Ubox"/>
    <property type="match status" value="1"/>
</dbReference>
<dbReference type="SMART" id="SM00320">
    <property type="entry name" value="WD40"/>
    <property type="match status" value="3"/>
</dbReference>
<feature type="repeat" description="WD" evidence="15">
    <location>
        <begin position="274"/>
        <end position="315"/>
    </location>
</feature>
<dbReference type="FunFam" id="3.30.40.10:FF:000027">
    <property type="entry name" value="Pre-mRNA-processing factor 19, putative"/>
    <property type="match status" value="1"/>
</dbReference>
<dbReference type="GO" id="GO:0016874">
    <property type="term" value="F:ligase activity"/>
    <property type="evidence" value="ECO:0007669"/>
    <property type="project" value="UniProtKB-KW"/>
</dbReference>
<dbReference type="EC" id="2.3.2.27" evidence="16"/>
<dbReference type="InterPro" id="IPR003613">
    <property type="entry name" value="Ubox_domain"/>
</dbReference>
<evidence type="ECO:0000256" key="2">
    <source>
        <dbReference type="ARBA" id="ARBA00004906"/>
    </source>
</evidence>
<dbReference type="Proteomes" id="UP000799640">
    <property type="component" value="Unassembled WGS sequence"/>
</dbReference>
<organism evidence="18 19">
    <name type="scientific">Trichodelitschia bisporula</name>
    <dbReference type="NCBI Taxonomy" id="703511"/>
    <lineage>
        <taxon>Eukaryota</taxon>
        <taxon>Fungi</taxon>
        <taxon>Dikarya</taxon>
        <taxon>Ascomycota</taxon>
        <taxon>Pezizomycotina</taxon>
        <taxon>Dothideomycetes</taxon>
        <taxon>Dothideomycetes incertae sedis</taxon>
        <taxon>Phaeotrichales</taxon>
        <taxon>Phaeotrichaceae</taxon>
        <taxon>Trichodelitschia</taxon>
    </lineage>
</organism>
<dbReference type="AlphaFoldDB" id="A0A6G1HLP0"/>
<keyword evidence="4 15" id="KW-0853">WD repeat</keyword>
<dbReference type="SUPFAM" id="SSF57850">
    <property type="entry name" value="RING/U-box"/>
    <property type="match status" value="1"/>
</dbReference>
<dbReference type="InterPro" id="IPR055340">
    <property type="entry name" value="RING-Ubox_PRP19"/>
</dbReference>
<keyword evidence="14 16" id="KW-0539">Nucleus</keyword>
<sequence>MLCAISGEAPQVPVASRKSGNVFEKRLIEAYIADHGTDPVTGEELTVDDLVELKTARVVRPRPPTLTSIPALLATFQNEWDALALESYTLKQQLAQTRQELSSALYQYEGALRVNAKLIKERDDARDALSKVTIQSGGAPTNGSEMEVDSKALPEAIVEKVEATYQKSSSTRKKRTIPEGWATAETIQAFEPTPTGTVVPGSQALAVDKSGDLALLDGSDGIVIVYSLSQKKTLHTLKAGSAVTDAIWWGSRAIIALTSGAIVVFEGESQVAKLAAHAGPVTGLALHPSGDLLASVGADKSYILYDLSTLSQLTRTFTSSQLTCVQFHPDGHLLAAGGVDGEIKVFEVKTGNNAANLAGKGPVQALDFSENGFWLASVTANSNDVTIWDLRKVAAVKTLEIGSLVSKIEWDYSGQFLAIAAAGCVAVQQYSKSSKSWSEPLRKAVPSQDVAWGASASTLVALSAEGEIILLA</sequence>
<dbReference type="GO" id="GO:0000974">
    <property type="term" value="C:Prp19 complex"/>
    <property type="evidence" value="ECO:0007669"/>
    <property type="project" value="UniProtKB-UniRule"/>
</dbReference>
<comment type="subcellular location">
    <subcellularLocation>
        <location evidence="1 16">Nucleus</location>
    </subcellularLocation>
</comment>
<dbReference type="Gene3D" id="3.30.40.10">
    <property type="entry name" value="Zinc/RING finger domain, C3HC4 (zinc finger)"/>
    <property type="match status" value="1"/>
</dbReference>
<evidence type="ECO:0000256" key="14">
    <source>
        <dbReference type="ARBA" id="ARBA00023242"/>
    </source>
</evidence>
<proteinExistence type="inferred from homology"/>
<dbReference type="EMBL" id="ML996705">
    <property type="protein sequence ID" value="KAF2396776.1"/>
    <property type="molecule type" value="Genomic_DNA"/>
</dbReference>
<dbReference type="GO" id="GO:0070534">
    <property type="term" value="P:protein K63-linked ubiquitination"/>
    <property type="evidence" value="ECO:0007669"/>
    <property type="project" value="UniProtKB-UniRule"/>
</dbReference>
<dbReference type="PROSITE" id="PS50294">
    <property type="entry name" value="WD_REPEATS_REGION"/>
    <property type="match status" value="1"/>
</dbReference>
<evidence type="ECO:0000256" key="6">
    <source>
        <dbReference type="ARBA" id="ARBA00022679"/>
    </source>
</evidence>
<dbReference type="PROSITE" id="PS50082">
    <property type="entry name" value="WD_REPEATS_2"/>
    <property type="match status" value="2"/>
</dbReference>
<keyword evidence="11" id="KW-0697">Rotamase</keyword>
<dbReference type="InterPro" id="IPR013915">
    <property type="entry name" value="Prp19_cc"/>
</dbReference>
<evidence type="ECO:0000256" key="8">
    <source>
        <dbReference type="ARBA" id="ARBA00022737"/>
    </source>
</evidence>
<accession>A0A6G1HLP0</accession>
<dbReference type="GO" id="GO:0000398">
    <property type="term" value="P:mRNA splicing, via spliceosome"/>
    <property type="evidence" value="ECO:0007669"/>
    <property type="project" value="InterPro"/>
</dbReference>
<reference evidence="18" key="1">
    <citation type="journal article" date="2020" name="Stud. Mycol.">
        <title>101 Dothideomycetes genomes: a test case for predicting lifestyles and emergence of pathogens.</title>
        <authorList>
            <person name="Haridas S."/>
            <person name="Albert R."/>
            <person name="Binder M."/>
            <person name="Bloem J."/>
            <person name="Labutti K."/>
            <person name="Salamov A."/>
            <person name="Andreopoulos B."/>
            <person name="Baker S."/>
            <person name="Barry K."/>
            <person name="Bills G."/>
            <person name="Bluhm B."/>
            <person name="Cannon C."/>
            <person name="Castanera R."/>
            <person name="Culley D."/>
            <person name="Daum C."/>
            <person name="Ezra D."/>
            <person name="Gonzalez J."/>
            <person name="Henrissat B."/>
            <person name="Kuo A."/>
            <person name="Liang C."/>
            <person name="Lipzen A."/>
            <person name="Lutzoni F."/>
            <person name="Magnuson J."/>
            <person name="Mondo S."/>
            <person name="Nolan M."/>
            <person name="Ohm R."/>
            <person name="Pangilinan J."/>
            <person name="Park H.-J."/>
            <person name="Ramirez L."/>
            <person name="Alfaro M."/>
            <person name="Sun H."/>
            <person name="Tritt A."/>
            <person name="Yoshinaga Y."/>
            <person name="Zwiers L.-H."/>
            <person name="Turgeon B."/>
            <person name="Goodwin S."/>
            <person name="Spatafora J."/>
            <person name="Crous P."/>
            <person name="Grigoriev I."/>
        </authorList>
    </citation>
    <scope>NUCLEOTIDE SEQUENCE</scope>
    <source>
        <strain evidence="18">CBS 262.69</strain>
    </source>
</reference>
<comment type="subunit">
    <text evidence="16">Homotetramer.</text>
</comment>
<dbReference type="InterPro" id="IPR038959">
    <property type="entry name" value="Prp19"/>
</dbReference>
<dbReference type="GO" id="GO:0071006">
    <property type="term" value="C:U2-type catalytic step 1 spliceosome"/>
    <property type="evidence" value="ECO:0007669"/>
    <property type="project" value="TreeGrafter"/>
</dbReference>
<evidence type="ECO:0000256" key="13">
    <source>
        <dbReference type="ARBA" id="ARBA00023204"/>
    </source>
</evidence>
<evidence type="ECO:0000256" key="9">
    <source>
        <dbReference type="ARBA" id="ARBA00022763"/>
    </source>
</evidence>
<keyword evidence="19" id="KW-1185">Reference proteome</keyword>
<dbReference type="PANTHER" id="PTHR43995">
    <property type="entry name" value="PRE-MRNA-PROCESSING FACTOR 19"/>
    <property type="match status" value="1"/>
</dbReference>
<protein>
    <recommendedName>
        <fullName evidence="16">Pre-mRNA-processing factor 19</fullName>
        <ecNumber evidence="16">2.3.2.27</ecNumber>
    </recommendedName>
</protein>
<dbReference type="Pfam" id="PF00400">
    <property type="entry name" value="WD40"/>
    <property type="match status" value="2"/>
</dbReference>
<comment type="catalytic activity">
    <reaction evidence="16">
        <text>S-ubiquitinyl-[E2 ubiquitin-conjugating enzyme]-L-cysteine + [acceptor protein]-L-lysine = [E2 ubiquitin-conjugating enzyme]-L-cysteine + N(6)-ubiquitinyl-[acceptor protein]-L-lysine.</text>
        <dbReference type="EC" id="2.3.2.27"/>
    </reaction>
</comment>
<keyword evidence="7 16" id="KW-0747">Spliceosome</keyword>
<dbReference type="Pfam" id="PF08606">
    <property type="entry name" value="Prp19"/>
    <property type="match status" value="1"/>
</dbReference>
<dbReference type="InterPro" id="IPR036322">
    <property type="entry name" value="WD40_repeat_dom_sf"/>
</dbReference>
<gene>
    <name evidence="18" type="ORF">EJ06DRAFT_533510</name>
</gene>
<feature type="repeat" description="WD" evidence="15">
    <location>
        <begin position="319"/>
        <end position="356"/>
    </location>
</feature>
<dbReference type="Gene3D" id="2.130.10.10">
    <property type="entry name" value="YVTN repeat-like/Quinoprotein amine dehydrogenase"/>
    <property type="match status" value="1"/>
</dbReference>
<keyword evidence="12 16" id="KW-0508">mRNA splicing</keyword>
<evidence type="ECO:0000256" key="11">
    <source>
        <dbReference type="ARBA" id="ARBA00023110"/>
    </source>
</evidence>
<comment type="similarity">
    <text evidence="3 16">Belongs to the WD repeat PRP19 family.</text>
</comment>
<keyword evidence="10 16" id="KW-0833">Ubl conjugation pathway</keyword>
<evidence type="ECO:0000313" key="19">
    <source>
        <dbReference type="Proteomes" id="UP000799640"/>
    </source>
</evidence>
<evidence type="ECO:0000256" key="3">
    <source>
        <dbReference type="ARBA" id="ARBA00006388"/>
    </source>
</evidence>
<evidence type="ECO:0000256" key="4">
    <source>
        <dbReference type="ARBA" id="ARBA00022574"/>
    </source>
</evidence>
<dbReference type="SUPFAM" id="SSF50978">
    <property type="entry name" value="WD40 repeat-like"/>
    <property type="match status" value="1"/>
</dbReference>
<keyword evidence="18" id="KW-0436">Ligase</keyword>
<keyword evidence="5 16" id="KW-0507">mRNA processing</keyword>
<evidence type="ECO:0000256" key="10">
    <source>
        <dbReference type="ARBA" id="ARBA00022786"/>
    </source>
</evidence>
<evidence type="ECO:0000256" key="15">
    <source>
        <dbReference type="PROSITE-ProRule" id="PRU00221"/>
    </source>
</evidence>
<dbReference type="PANTHER" id="PTHR43995:SF1">
    <property type="entry name" value="PRE-MRNA-PROCESSING FACTOR 19"/>
    <property type="match status" value="1"/>
</dbReference>
<keyword evidence="6 16" id="KW-0808">Transferase</keyword>
<dbReference type="InterPro" id="IPR001680">
    <property type="entry name" value="WD40_rpt"/>
</dbReference>
<keyword evidence="8" id="KW-0677">Repeat</keyword>
<dbReference type="OrthoDB" id="687049at2759"/>
<keyword evidence="11" id="KW-0413">Isomerase</keyword>
<dbReference type="GO" id="GO:0005737">
    <property type="term" value="C:cytoplasm"/>
    <property type="evidence" value="ECO:0007669"/>
    <property type="project" value="TreeGrafter"/>
</dbReference>
<evidence type="ECO:0000256" key="16">
    <source>
        <dbReference type="RuleBase" id="RU367101"/>
    </source>
</evidence>
<comment type="function">
    <text evidence="16">Ubiquitin-protein ligase which is mainly involved pre-mRNA splicing and DNA repair. Required for pre-mRNA splicing as component of the spliceosome.</text>
</comment>
<dbReference type="InterPro" id="IPR015943">
    <property type="entry name" value="WD40/YVTN_repeat-like_dom_sf"/>
</dbReference>
<dbReference type="GO" id="GO:0061630">
    <property type="term" value="F:ubiquitin protein ligase activity"/>
    <property type="evidence" value="ECO:0007669"/>
    <property type="project" value="UniProtKB-UniRule"/>
</dbReference>
<dbReference type="InterPro" id="IPR013083">
    <property type="entry name" value="Znf_RING/FYVE/PHD"/>
</dbReference>
<keyword evidence="13 16" id="KW-0234">DNA repair</keyword>
<dbReference type="UniPathway" id="UPA00143"/>
<evidence type="ECO:0000313" key="18">
    <source>
        <dbReference type="EMBL" id="KAF2396776.1"/>
    </source>
</evidence>
<evidence type="ECO:0000259" key="17">
    <source>
        <dbReference type="PROSITE" id="PS51698"/>
    </source>
</evidence>
<evidence type="ECO:0000256" key="12">
    <source>
        <dbReference type="ARBA" id="ARBA00023187"/>
    </source>
</evidence>
<name>A0A6G1HLP0_9PEZI</name>
<dbReference type="CDD" id="cd16656">
    <property type="entry name" value="RING-Ubox_PRP19"/>
    <property type="match status" value="1"/>
</dbReference>
<comment type="pathway">
    <text evidence="2 16">Protein modification; protein ubiquitination.</text>
</comment>
<dbReference type="GO" id="GO:0006281">
    <property type="term" value="P:DNA repair"/>
    <property type="evidence" value="ECO:0007669"/>
    <property type="project" value="UniProtKB-KW"/>
</dbReference>
<dbReference type="PROSITE" id="PS51698">
    <property type="entry name" value="U_BOX"/>
    <property type="match status" value="1"/>
</dbReference>
<evidence type="ECO:0000256" key="1">
    <source>
        <dbReference type="ARBA" id="ARBA00004123"/>
    </source>
</evidence>
<keyword evidence="9 16" id="KW-0227">DNA damage</keyword>
<evidence type="ECO:0000256" key="5">
    <source>
        <dbReference type="ARBA" id="ARBA00022664"/>
    </source>
</evidence>
<dbReference type="GO" id="GO:0003755">
    <property type="term" value="F:peptidyl-prolyl cis-trans isomerase activity"/>
    <property type="evidence" value="ECO:0007669"/>
    <property type="project" value="UniProtKB-KW"/>
</dbReference>